<dbReference type="Gene3D" id="2.60.300.12">
    <property type="entry name" value="HesB-like domain"/>
    <property type="match status" value="1"/>
</dbReference>
<proteinExistence type="predicted"/>
<organism evidence="2 3">
    <name type="scientific">Evansella alkalicola</name>
    <dbReference type="NCBI Taxonomy" id="745819"/>
    <lineage>
        <taxon>Bacteria</taxon>
        <taxon>Bacillati</taxon>
        <taxon>Bacillota</taxon>
        <taxon>Bacilli</taxon>
        <taxon>Bacillales</taxon>
        <taxon>Bacillaceae</taxon>
        <taxon>Evansella</taxon>
    </lineage>
</organism>
<keyword evidence="3" id="KW-1185">Reference proteome</keyword>
<evidence type="ECO:0000259" key="1">
    <source>
        <dbReference type="Pfam" id="PF01521"/>
    </source>
</evidence>
<dbReference type="RefSeq" id="WP_176371348.1">
    <property type="nucleotide sequence ID" value="NZ_JAHQCR010000053.1"/>
</dbReference>
<dbReference type="EMBL" id="JAHQCR010000053">
    <property type="protein sequence ID" value="MBU9722446.1"/>
    <property type="molecule type" value="Genomic_DNA"/>
</dbReference>
<evidence type="ECO:0000313" key="2">
    <source>
        <dbReference type="EMBL" id="MBU9722446.1"/>
    </source>
</evidence>
<name>A0ABS6JWJ3_9BACI</name>
<feature type="domain" description="Core" evidence="1">
    <location>
        <begin position="1"/>
        <end position="104"/>
    </location>
</feature>
<dbReference type="Pfam" id="PF01521">
    <property type="entry name" value="Fe-S_biosyn"/>
    <property type="match status" value="1"/>
</dbReference>
<sequence length="109" mass="12499">MQVTITEKAIQALKNKSNTITDNYLFLKYDIDGCGCVVSGVSLLKEKESIDQGEAEADMEGNSPIQVTYEKQYDWVYDEKLTVDYHESGTFQLKSPNQMLNPRMRYFAK</sequence>
<gene>
    <name evidence="2" type="ORF">KS407_13495</name>
</gene>
<protein>
    <submittedName>
        <fullName evidence="2">Iron-sulfur cluster biosynthesis family protein</fullName>
    </submittedName>
</protein>
<dbReference type="InterPro" id="IPR000361">
    <property type="entry name" value="ATAP_core_dom"/>
</dbReference>
<evidence type="ECO:0000313" key="3">
    <source>
        <dbReference type="Proteomes" id="UP000790580"/>
    </source>
</evidence>
<dbReference type="InterPro" id="IPR035903">
    <property type="entry name" value="HesB-like_dom_sf"/>
</dbReference>
<dbReference type="Proteomes" id="UP000790580">
    <property type="component" value="Unassembled WGS sequence"/>
</dbReference>
<accession>A0ABS6JWJ3</accession>
<dbReference type="SUPFAM" id="SSF89360">
    <property type="entry name" value="HesB-like domain"/>
    <property type="match status" value="1"/>
</dbReference>
<comment type="caution">
    <text evidence="2">The sequence shown here is derived from an EMBL/GenBank/DDBJ whole genome shotgun (WGS) entry which is preliminary data.</text>
</comment>
<reference evidence="2 3" key="1">
    <citation type="submission" date="2021-06" db="EMBL/GenBank/DDBJ databases">
        <title>Bacillus sp. RD4P76, an endophyte from a halophyte.</title>
        <authorList>
            <person name="Sun J.-Q."/>
        </authorList>
    </citation>
    <scope>NUCLEOTIDE SEQUENCE [LARGE SCALE GENOMIC DNA]</scope>
    <source>
        <strain evidence="2 3">JCM 17098</strain>
    </source>
</reference>